<dbReference type="AlphaFoldDB" id="A0AAW1M376"/>
<feature type="domain" description="Integrase catalytic" evidence="2">
    <location>
        <begin position="60"/>
        <end position="217"/>
    </location>
</feature>
<dbReference type="PROSITE" id="PS50994">
    <property type="entry name" value="INTEGRASE"/>
    <property type="match status" value="1"/>
</dbReference>
<dbReference type="Gene3D" id="3.30.420.10">
    <property type="entry name" value="Ribonuclease H-like superfamily/Ribonuclease H"/>
    <property type="match status" value="1"/>
</dbReference>
<evidence type="ECO:0000313" key="3">
    <source>
        <dbReference type="EMBL" id="KAK9739907.1"/>
    </source>
</evidence>
<dbReference type="InterPro" id="IPR050951">
    <property type="entry name" value="Retrovirus_Pol_polyprotein"/>
</dbReference>
<dbReference type="GO" id="GO:0003964">
    <property type="term" value="F:RNA-directed DNA polymerase activity"/>
    <property type="evidence" value="ECO:0007669"/>
    <property type="project" value="UniProtKB-EC"/>
</dbReference>
<protein>
    <recommendedName>
        <fullName evidence="1">RNA-directed DNA polymerase</fullName>
        <ecNumber evidence="1">2.7.7.49</ecNumber>
    </recommendedName>
</protein>
<comment type="caution">
    <text evidence="3">The sequence shown here is derived from an EMBL/GenBank/DDBJ whole genome shotgun (WGS) entry which is preliminary data.</text>
</comment>
<gene>
    <name evidence="3" type="ORF">QE152_g8608</name>
</gene>
<reference evidence="3 4" key="1">
    <citation type="journal article" date="2024" name="BMC Genomics">
        <title>De novo assembly and annotation of Popillia japonica's genome with initial clues to its potential as an invasive pest.</title>
        <authorList>
            <person name="Cucini C."/>
            <person name="Boschi S."/>
            <person name="Funari R."/>
            <person name="Cardaioli E."/>
            <person name="Iannotti N."/>
            <person name="Marturano G."/>
            <person name="Paoli F."/>
            <person name="Bruttini M."/>
            <person name="Carapelli A."/>
            <person name="Frati F."/>
            <person name="Nardi F."/>
        </authorList>
    </citation>
    <scope>NUCLEOTIDE SEQUENCE [LARGE SCALE GENOMIC DNA]</scope>
    <source>
        <strain evidence="3">DMR45628</strain>
    </source>
</reference>
<dbReference type="Pfam" id="PF00665">
    <property type="entry name" value="rve"/>
    <property type="match status" value="1"/>
</dbReference>
<dbReference type="InterPro" id="IPR041588">
    <property type="entry name" value="Integrase_H2C2"/>
</dbReference>
<evidence type="ECO:0000259" key="2">
    <source>
        <dbReference type="PROSITE" id="PS50994"/>
    </source>
</evidence>
<dbReference type="EMBL" id="JASPKY010000069">
    <property type="protein sequence ID" value="KAK9739907.1"/>
    <property type="molecule type" value="Genomic_DNA"/>
</dbReference>
<dbReference type="SUPFAM" id="SSF53098">
    <property type="entry name" value="Ribonuclease H-like"/>
    <property type="match status" value="1"/>
</dbReference>
<accession>A0AAW1M376</accession>
<dbReference type="InterPro" id="IPR001584">
    <property type="entry name" value="Integrase_cat-core"/>
</dbReference>
<dbReference type="GO" id="GO:0015074">
    <property type="term" value="P:DNA integration"/>
    <property type="evidence" value="ECO:0007669"/>
    <property type="project" value="InterPro"/>
</dbReference>
<organism evidence="3 4">
    <name type="scientific">Popillia japonica</name>
    <name type="common">Japanese beetle</name>
    <dbReference type="NCBI Taxonomy" id="7064"/>
    <lineage>
        <taxon>Eukaryota</taxon>
        <taxon>Metazoa</taxon>
        <taxon>Ecdysozoa</taxon>
        <taxon>Arthropoda</taxon>
        <taxon>Hexapoda</taxon>
        <taxon>Insecta</taxon>
        <taxon>Pterygota</taxon>
        <taxon>Neoptera</taxon>
        <taxon>Endopterygota</taxon>
        <taxon>Coleoptera</taxon>
        <taxon>Polyphaga</taxon>
        <taxon>Scarabaeiformia</taxon>
        <taxon>Scarabaeidae</taxon>
        <taxon>Rutelinae</taxon>
        <taxon>Popillia</taxon>
    </lineage>
</organism>
<dbReference type="Proteomes" id="UP001458880">
    <property type="component" value="Unassembled WGS sequence"/>
</dbReference>
<sequence>MTKDDVGHVGLDKVTELISRTYWFPKLHDKVKSYIANCVKCIVYSKPSGKKEGILYNIPKGDVPFVALHIDHLGPFEATPRKHKYIFEVIDGFSKFIKLFPCKTTNTVEVIKHLKNYFNNYSQPFRIISDRGSCFTSKEFEQFVQERGIQHIKVATGTPKANGQIERSNRDIVPMIGKLCPDTNQWDTVIDQLEYALNNTTNRSTGKTPSILTFGIEQRGRITDAIRPFLESLNSHPRDLVSIRHEAAMKIIKEQEYNKGKYDQKHKPPKVYKNGDFVMIVNTDVTPGVNKKLLPKYRGPYKIDKVLGNDRYLISDIEGFQLTRIPFSGIYESSRMRPWLGHCGTNLNLNTDTCIDNS</sequence>
<dbReference type="GO" id="GO:0003676">
    <property type="term" value="F:nucleic acid binding"/>
    <property type="evidence" value="ECO:0007669"/>
    <property type="project" value="InterPro"/>
</dbReference>
<name>A0AAW1M376_POPJA</name>
<dbReference type="PANTHER" id="PTHR37984">
    <property type="entry name" value="PROTEIN CBG26694"/>
    <property type="match status" value="1"/>
</dbReference>
<keyword evidence="4" id="KW-1185">Reference proteome</keyword>
<dbReference type="InterPro" id="IPR036397">
    <property type="entry name" value="RNaseH_sf"/>
</dbReference>
<dbReference type="Gene3D" id="1.10.340.70">
    <property type="match status" value="1"/>
</dbReference>
<evidence type="ECO:0000313" key="4">
    <source>
        <dbReference type="Proteomes" id="UP001458880"/>
    </source>
</evidence>
<proteinExistence type="predicted"/>
<dbReference type="EC" id="2.7.7.49" evidence="1"/>
<dbReference type="PANTHER" id="PTHR37984:SF5">
    <property type="entry name" value="PROTEIN NYNRIN-LIKE"/>
    <property type="match status" value="1"/>
</dbReference>
<dbReference type="Pfam" id="PF17921">
    <property type="entry name" value="Integrase_H2C2"/>
    <property type="match status" value="1"/>
</dbReference>
<dbReference type="InterPro" id="IPR012337">
    <property type="entry name" value="RNaseH-like_sf"/>
</dbReference>
<evidence type="ECO:0000256" key="1">
    <source>
        <dbReference type="ARBA" id="ARBA00012493"/>
    </source>
</evidence>